<evidence type="ECO:0000256" key="1">
    <source>
        <dbReference type="SAM" id="Phobius"/>
    </source>
</evidence>
<dbReference type="AlphaFoldDB" id="A0A8S9ULY8"/>
<proteinExistence type="predicted"/>
<evidence type="ECO:0000313" key="3">
    <source>
        <dbReference type="Proteomes" id="UP000704712"/>
    </source>
</evidence>
<name>A0A8S9ULY8_PHYIN</name>
<dbReference type="Proteomes" id="UP000704712">
    <property type="component" value="Unassembled WGS sequence"/>
</dbReference>
<reference evidence="2" key="1">
    <citation type="submission" date="2020-03" db="EMBL/GenBank/DDBJ databases">
        <title>Hybrid Assembly of Korean Phytophthora infestans isolates.</title>
        <authorList>
            <person name="Prokchorchik M."/>
            <person name="Lee Y."/>
            <person name="Seo J."/>
            <person name="Cho J.-H."/>
            <person name="Park Y.-E."/>
            <person name="Jang D.-C."/>
            <person name="Im J.-S."/>
            <person name="Choi J.-G."/>
            <person name="Park H.-J."/>
            <person name="Lee G.-B."/>
            <person name="Lee Y.-G."/>
            <person name="Hong S.-Y."/>
            <person name="Cho K."/>
            <person name="Sohn K.H."/>
        </authorList>
    </citation>
    <scope>NUCLEOTIDE SEQUENCE</scope>
    <source>
        <strain evidence="2">KR_2_A2</strain>
    </source>
</reference>
<organism evidence="2 3">
    <name type="scientific">Phytophthora infestans</name>
    <name type="common">Potato late blight agent</name>
    <name type="synonym">Botrytis infestans</name>
    <dbReference type="NCBI Taxonomy" id="4787"/>
    <lineage>
        <taxon>Eukaryota</taxon>
        <taxon>Sar</taxon>
        <taxon>Stramenopiles</taxon>
        <taxon>Oomycota</taxon>
        <taxon>Peronosporomycetes</taxon>
        <taxon>Peronosporales</taxon>
        <taxon>Peronosporaceae</taxon>
        <taxon>Phytophthora</taxon>
    </lineage>
</organism>
<dbReference type="EMBL" id="JAACNO010001519">
    <property type="protein sequence ID" value="KAF4140024.1"/>
    <property type="molecule type" value="Genomic_DNA"/>
</dbReference>
<protein>
    <submittedName>
        <fullName evidence="2">Uncharacterized protein</fullName>
    </submittedName>
</protein>
<keyword evidence="1" id="KW-0812">Transmembrane</keyword>
<comment type="caution">
    <text evidence="2">The sequence shown here is derived from an EMBL/GenBank/DDBJ whole genome shotgun (WGS) entry which is preliminary data.</text>
</comment>
<feature type="transmembrane region" description="Helical" evidence="1">
    <location>
        <begin position="12"/>
        <end position="29"/>
    </location>
</feature>
<keyword evidence="1" id="KW-1133">Transmembrane helix</keyword>
<keyword evidence="1" id="KW-0472">Membrane</keyword>
<accession>A0A8S9ULY8</accession>
<feature type="non-terminal residue" evidence="2">
    <location>
        <position position="130"/>
    </location>
</feature>
<gene>
    <name evidence="2" type="ORF">GN958_ATG10774</name>
</gene>
<evidence type="ECO:0000313" key="2">
    <source>
        <dbReference type="EMBL" id="KAF4140024.1"/>
    </source>
</evidence>
<sequence length="130" mass="14906">LFISYKLWCHYIVALAAVVFFTGGTAVFLKRALRTHTKATAADEERAYSPSLSVSENLRSWMHTIEHFRDSFLTMRLRCWPLDKGLSGILSNPNLKPFEYFLKLTDGAPRQALIKKLTTQYGDEKVAIFF</sequence>